<dbReference type="SUPFAM" id="SSF56801">
    <property type="entry name" value="Acetyl-CoA synthetase-like"/>
    <property type="match status" value="1"/>
</dbReference>
<keyword evidence="1" id="KW-0596">Phosphopantetheine</keyword>
<proteinExistence type="predicted"/>
<dbReference type="PROSITE" id="PS00455">
    <property type="entry name" value="AMP_BINDING"/>
    <property type="match status" value="1"/>
</dbReference>
<dbReference type="AlphaFoldDB" id="K8EMB0"/>
<evidence type="ECO:0000256" key="2">
    <source>
        <dbReference type="ARBA" id="ARBA00022553"/>
    </source>
</evidence>
<dbReference type="FunFam" id="3.40.50.980:FF:000001">
    <property type="entry name" value="Non-ribosomal peptide synthetase"/>
    <property type="match status" value="1"/>
</dbReference>
<dbReference type="Gene3D" id="3.30.300.30">
    <property type="match status" value="1"/>
</dbReference>
<dbReference type="Pfam" id="PF13193">
    <property type="entry name" value="AMP-binding_C"/>
    <property type="match status" value="1"/>
</dbReference>
<dbReference type="Gene3D" id="1.10.1200.10">
    <property type="entry name" value="ACP-like"/>
    <property type="match status" value="1"/>
</dbReference>
<dbReference type="InterPro" id="IPR020845">
    <property type="entry name" value="AMP-binding_CS"/>
</dbReference>
<dbReference type="InterPro" id="IPR036736">
    <property type="entry name" value="ACP-like_sf"/>
</dbReference>
<dbReference type="Pfam" id="PF00501">
    <property type="entry name" value="AMP-binding"/>
    <property type="match status" value="1"/>
</dbReference>
<dbReference type="GO" id="GO:0043041">
    <property type="term" value="P:amino acid activation for nonribosomal peptide biosynthetic process"/>
    <property type="evidence" value="ECO:0007669"/>
    <property type="project" value="TreeGrafter"/>
</dbReference>
<dbReference type="SUPFAM" id="SSF47336">
    <property type="entry name" value="ACP-like"/>
    <property type="match status" value="1"/>
</dbReference>
<dbReference type="GO" id="GO:0017000">
    <property type="term" value="P:antibiotic biosynthetic process"/>
    <property type="evidence" value="ECO:0007669"/>
    <property type="project" value="UniProtKB-KW"/>
</dbReference>
<dbReference type="PANTHER" id="PTHR45527">
    <property type="entry name" value="NONRIBOSOMAL PEPTIDE SYNTHETASE"/>
    <property type="match status" value="1"/>
</dbReference>
<dbReference type="STRING" id="1234679.BN424_3643"/>
<dbReference type="NCBIfam" id="TIGR01733">
    <property type="entry name" value="AA-adenyl-dom"/>
    <property type="match status" value="1"/>
</dbReference>
<dbReference type="InterPro" id="IPR006162">
    <property type="entry name" value="Ppantetheine_attach_site"/>
</dbReference>
<dbReference type="EMBL" id="HE999757">
    <property type="protein sequence ID" value="CCO13048.2"/>
    <property type="molecule type" value="Genomic_DNA"/>
</dbReference>
<dbReference type="InterPro" id="IPR025110">
    <property type="entry name" value="AMP-bd_C"/>
</dbReference>
<keyword evidence="2" id="KW-0597">Phosphoprotein</keyword>
<evidence type="ECO:0000313" key="6">
    <source>
        <dbReference type="Proteomes" id="UP000000212"/>
    </source>
</evidence>
<evidence type="ECO:0000256" key="3">
    <source>
        <dbReference type="ARBA" id="ARBA00023194"/>
    </source>
</evidence>
<dbReference type="InterPro" id="IPR045851">
    <property type="entry name" value="AMP-bd_C_sf"/>
</dbReference>
<organism evidence="5 6">
    <name type="scientific">Carnobacterium maltaromaticum LMA28</name>
    <dbReference type="NCBI Taxonomy" id="1234679"/>
    <lineage>
        <taxon>Bacteria</taxon>
        <taxon>Bacillati</taxon>
        <taxon>Bacillota</taxon>
        <taxon>Bacilli</taxon>
        <taxon>Lactobacillales</taxon>
        <taxon>Carnobacteriaceae</taxon>
        <taxon>Carnobacterium</taxon>
    </lineage>
</organism>
<dbReference type="InterPro" id="IPR009081">
    <property type="entry name" value="PP-bd_ACP"/>
</dbReference>
<dbReference type="CDD" id="cd05930">
    <property type="entry name" value="A_NRPS"/>
    <property type="match status" value="1"/>
</dbReference>
<dbReference type="Gene3D" id="2.30.38.10">
    <property type="entry name" value="Luciferase, Domain 3"/>
    <property type="match status" value="1"/>
</dbReference>
<dbReference type="eggNOG" id="COG1020">
    <property type="taxonomic scope" value="Bacteria"/>
</dbReference>
<dbReference type="GO" id="GO:0044550">
    <property type="term" value="P:secondary metabolite biosynthetic process"/>
    <property type="evidence" value="ECO:0007669"/>
    <property type="project" value="TreeGrafter"/>
</dbReference>
<evidence type="ECO:0000256" key="1">
    <source>
        <dbReference type="ARBA" id="ARBA00022450"/>
    </source>
</evidence>
<name>K8EMB0_CARML</name>
<dbReference type="Pfam" id="PF00550">
    <property type="entry name" value="PP-binding"/>
    <property type="match status" value="1"/>
</dbReference>
<protein>
    <submittedName>
        <fullName evidence="5">Amino acid adenylation domain protein</fullName>
    </submittedName>
</protein>
<reference evidence="6" key="1">
    <citation type="journal article" date="2013" name="Genome Announc.">
        <title>Complete Chromosome Sequence of Carnobacterium maltaromaticum LMA 28.</title>
        <authorList>
            <person name="Cailliez-Grimal C."/>
            <person name="Chaillou S."/>
            <person name="Anba-Mondoloni J."/>
            <person name="Loux V."/>
            <person name="Afzal M.I."/>
            <person name="Rahman A."/>
            <person name="Kergourlay G."/>
            <person name="Champomier-Verges M.C."/>
            <person name="Zagorec M."/>
            <person name="Dalgaard P."/>
            <person name="Leisner J.J."/>
            <person name="Prevost H."/>
            <person name="Revol-Junelles A.M."/>
            <person name="Borges F."/>
        </authorList>
    </citation>
    <scope>NUCLEOTIDE SEQUENCE</scope>
    <source>
        <strain evidence="6">LMA28</strain>
    </source>
</reference>
<keyword evidence="6" id="KW-1185">Reference proteome</keyword>
<dbReference type="GO" id="GO:0005829">
    <property type="term" value="C:cytosol"/>
    <property type="evidence" value="ECO:0007669"/>
    <property type="project" value="TreeGrafter"/>
</dbReference>
<dbReference type="InterPro" id="IPR000873">
    <property type="entry name" value="AMP-dep_synth/lig_dom"/>
</dbReference>
<dbReference type="Proteomes" id="UP000000212">
    <property type="component" value="Chromosome"/>
</dbReference>
<dbReference type="PROSITE" id="PS50075">
    <property type="entry name" value="CARRIER"/>
    <property type="match status" value="1"/>
</dbReference>
<dbReference type="GO" id="GO:0031177">
    <property type="term" value="F:phosphopantetheine binding"/>
    <property type="evidence" value="ECO:0007669"/>
    <property type="project" value="TreeGrafter"/>
</dbReference>
<dbReference type="KEGG" id="cml:BN424_3643"/>
<evidence type="ECO:0000313" key="5">
    <source>
        <dbReference type="EMBL" id="CCO13048.2"/>
    </source>
</evidence>
<dbReference type="InterPro" id="IPR010071">
    <property type="entry name" value="AA_adenyl_dom"/>
</dbReference>
<evidence type="ECO:0000259" key="4">
    <source>
        <dbReference type="PROSITE" id="PS50075"/>
    </source>
</evidence>
<keyword evidence="3" id="KW-0045">Antibiotic biosynthesis</keyword>
<accession>K8EMB0</accession>
<dbReference type="PANTHER" id="PTHR45527:SF1">
    <property type="entry name" value="FATTY ACID SYNTHASE"/>
    <property type="match status" value="1"/>
</dbReference>
<dbReference type="Gene3D" id="3.40.50.980">
    <property type="match status" value="2"/>
</dbReference>
<feature type="domain" description="Carrier" evidence="4">
    <location>
        <begin position="675"/>
        <end position="750"/>
    </location>
</feature>
<gene>
    <name evidence="5" type="ORF">BN424_3643</name>
</gene>
<dbReference type="PROSITE" id="PS00012">
    <property type="entry name" value="PHOSPHOPANTETHEINE"/>
    <property type="match status" value="1"/>
</dbReference>
<dbReference type="HOGENOM" id="CLU_000022_2_4_9"/>
<sequence length="889" mass="103071">MNIEEMKKNDIISNFILSYAFLLTKYTLNNRVMFDVDYDGEFFPFPFDFENTSVKENIHFIKKYLTSISENKGFKFKDYKKMGKNNISATKLVFDKFDVMRPNSDYYFFVFIKEKENSFQIKVNYSSGLYREKIIEDFIKTLMKVFINIHKLQEGELSSINIGSNNNLNEFHDYYELNEVHNNQYLYNLFDEIAKKRMEKVAVIYGAHSLTYGQLFEKSNNVADYLTSEDLLGNGIIGIYCDKNIEMIAVMIGIMKAGAAYLPIDTSLPEERVKYIIKDSNVKTIFTDSLCYEINDVNFLQISEVITTKKNHSITKYQSKNLDAYMIYTSGTTGRPKGVIVPHIGVINLILSFNKSMNMRSNMKMTQTASIAFDASVWEIWMCLLSGGQLHIIPKNMMTDSDKLNNYLTTKKIQVAFLPVFVAQELSEQNETLEIVITGGSDSNTKLVDKFRGKLKYVNAYGPTEASIVTSYWIADELDYRSVPIGRPVANNDVYILDSSDKPLPAGIPGELCVSGVSVTKGYYNRPKLTSEKFHLNTFGNKSLMYRTGDLARWLSDGNIDYLGRIDTQVKIRGYRIELEEIATLLRNYSAVKDVFVNVVTDEKTQYICAYVVYEDKNLYSREVLRKYLETKLPEYMIPSFYFLMEEIPLTNNGKVNQKLLPSHKKIRNIQKLKQPVSDKQEKIYKVWKTILSYDSFGTKDSFYELGGNSINSVKMIKQINQLYQTQLSVNHFLADATIEGLEKLIIASTQNFSEEILNLLRMNFPEKLFDLKKINEQTILFTNNDEEDVRKFLKCKVPVENYPMYIMKSSNNFKLTHIETDDEIDSKLRFSIIRELNQFNKSFKKLDEVKKFECSSPQNKFFKKKDLRLFLSQLILLHLMKITLLFQL</sequence>